<dbReference type="AlphaFoldDB" id="A0A1I8FB13"/>
<accession>A0A1I8FB13</accession>
<keyword evidence="3" id="KW-1185">Reference proteome</keyword>
<dbReference type="PANTHER" id="PTHR19964:SF92">
    <property type="entry name" value="PATJ HOMOLOG"/>
    <property type="match status" value="1"/>
</dbReference>
<dbReference type="InterPro" id="IPR001478">
    <property type="entry name" value="PDZ"/>
</dbReference>
<reference evidence="4" key="1">
    <citation type="submission" date="2016-11" db="UniProtKB">
        <authorList>
            <consortium name="WormBaseParasite"/>
        </authorList>
    </citation>
    <scope>IDENTIFICATION</scope>
</reference>
<dbReference type="SUPFAM" id="SSF50156">
    <property type="entry name" value="PDZ domain-like"/>
    <property type="match status" value="2"/>
</dbReference>
<protein>
    <submittedName>
        <fullName evidence="4">PDZ domain-containing protein</fullName>
    </submittedName>
</protein>
<feature type="domain" description="PDZ" evidence="2">
    <location>
        <begin position="201"/>
        <end position="260"/>
    </location>
</feature>
<dbReference type="WBParaSite" id="maker-unitig_27452-snap-gene-0.2-mRNA-1">
    <property type="protein sequence ID" value="maker-unitig_27452-snap-gene-0.2-mRNA-1"/>
    <property type="gene ID" value="maker-unitig_27452-snap-gene-0.2"/>
</dbReference>
<dbReference type="Proteomes" id="UP000095280">
    <property type="component" value="Unplaced"/>
</dbReference>
<dbReference type="Pfam" id="PF00595">
    <property type="entry name" value="PDZ"/>
    <property type="match status" value="2"/>
</dbReference>
<name>A0A1I8FB13_9PLAT</name>
<dbReference type="PANTHER" id="PTHR19964">
    <property type="entry name" value="MULTIPLE PDZ DOMAIN PROTEIN"/>
    <property type="match status" value="1"/>
</dbReference>
<evidence type="ECO:0000313" key="4">
    <source>
        <dbReference type="WBParaSite" id="maker-unitig_27452-snap-gene-0.2-mRNA-1"/>
    </source>
</evidence>
<dbReference type="InterPro" id="IPR051342">
    <property type="entry name" value="PDZ_scaffold"/>
</dbReference>
<dbReference type="PROSITE" id="PS50106">
    <property type="entry name" value="PDZ"/>
    <property type="match status" value="2"/>
</dbReference>
<feature type="region of interest" description="Disordered" evidence="1">
    <location>
        <begin position="140"/>
        <end position="166"/>
    </location>
</feature>
<sequence>LNTEWTELEVIDLLNDGSGLGFGIVGSKSTGVVVRTILSGGAADRDGRLRSGDHILSVGTVCTRGMASEHVASLLRQCSDQPDGEPGRLCQLTPTAELDAHLADLLATMQPQLNDEEAMAEAEQQDSRTQTSWPQNCLEQFHKPPQLSNSRNSAEENSEEDFENEEEKHFTVLLNRHGSRGGSASPLRGYVGECPLAKLSGIFIKSILSGSEADIQGRLAMNDRIVKVNGSSLEGCSNHAAVELLRSCGSRVRLRLVRYKSGHVHHQLMAHT</sequence>
<organism evidence="3 4">
    <name type="scientific">Macrostomum lignano</name>
    <dbReference type="NCBI Taxonomy" id="282301"/>
    <lineage>
        <taxon>Eukaryota</taxon>
        <taxon>Metazoa</taxon>
        <taxon>Spiralia</taxon>
        <taxon>Lophotrochozoa</taxon>
        <taxon>Platyhelminthes</taxon>
        <taxon>Rhabditophora</taxon>
        <taxon>Macrostomorpha</taxon>
        <taxon>Macrostomida</taxon>
        <taxon>Macrostomidae</taxon>
        <taxon>Macrostomum</taxon>
    </lineage>
</organism>
<evidence type="ECO:0000259" key="2">
    <source>
        <dbReference type="PROSITE" id="PS50106"/>
    </source>
</evidence>
<dbReference type="Gene3D" id="2.30.42.10">
    <property type="match status" value="2"/>
</dbReference>
<evidence type="ECO:0000313" key="3">
    <source>
        <dbReference type="Proteomes" id="UP000095280"/>
    </source>
</evidence>
<dbReference type="SMART" id="SM00228">
    <property type="entry name" value="PDZ"/>
    <property type="match status" value="2"/>
</dbReference>
<feature type="compositionally biased region" description="Acidic residues" evidence="1">
    <location>
        <begin position="156"/>
        <end position="165"/>
    </location>
</feature>
<proteinExistence type="predicted"/>
<dbReference type="CDD" id="cd06667">
    <property type="entry name" value="PDZ2_MUPP1-like"/>
    <property type="match status" value="1"/>
</dbReference>
<dbReference type="InterPro" id="IPR036034">
    <property type="entry name" value="PDZ_sf"/>
</dbReference>
<evidence type="ECO:0000256" key="1">
    <source>
        <dbReference type="SAM" id="MobiDB-lite"/>
    </source>
</evidence>
<feature type="domain" description="PDZ" evidence="2">
    <location>
        <begin position="10"/>
        <end position="77"/>
    </location>
</feature>